<dbReference type="Pfam" id="PF03486">
    <property type="entry name" value="HI0933_like"/>
    <property type="match status" value="1"/>
</dbReference>
<evidence type="ECO:0000256" key="1">
    <source>
        <dbReference type="ARBA" id="ARBA00001974"/>
    </source>
</evidence>
<dbReference type="EMBL" id="QRVK01000007">
    <property type="protein sequence ID" value="RGS43347.1"/>
    <property type="molecule type" value="Genomic_DNA"/>
</dbReference>
<dbReference type="OrthoDB" id="9773233at2"/>
<dbReference type="PRINTS" id="PR00368">
    <property type="entry name" value="FADPNR"/>
</dbReference>
<dbReference type="Gene3D" id="3.50.50.60">
    <property type="entry name" value="FAD/NAD(P)-binding domain"/>
    <property type="match status" value="1"/>
</dbReference>
<protein>
    <submittedName>
        <fullName evidence="6">Aminoacetone oxidase family FAD-binding enzyme</fullName>
    </submittedName>
</protein>
<dbReference type="NCBIfam" id="TIGR00275">
    <property type="entry name" value="aminoacetone oxidase family FAD-binding enzyme"/>
    <property type="match status" value="1"/>
</dbReference>
<dbReference type="PRINTS" id="PR00411">
    <property type="entry name" value="PNDRDTASEI"/>
</dbReference>
<organism evidence="6 7">
    <name type="scientific">Coprococcus eutactus</name>
    <dbReference type="NCBI Taxonomy" id="33043"/>
    <lineage>
        <taxon>Bacteria</taxon>
        <taxon>Bacillati</taxon>
        <taxon>Bacillota</taxon>
        <taxon>Clostridia</taxon>
        <taxon>Lachnospirales</taxon>
        <taxon>Lachnospiraceae</taxon>
        <taxon>Coprococcus</taxon>
    </lineage>
</organism>
<keyword evidence="2" id="KW-0285">Flavoprotein</keyword>
<proteinExistence type="predicted"/>
<evidence type="ECO:0000259" key="5">
    <source>
        <dbReference type="Pfam" id="PF22780"/>
    </source>
</evidence>
<evidence type="ECO:0000313" key="7">
    <source>
        <dbReference type="Proteomes" id="UP000283295"/>
    </source>
</evidence>
<dbReference type="Pfam" id="PF22780">
    <property type="entry name" value="HI0933_like_1st"/>
    <property type="match status" value="1"/>
</dbReference>
<evidence type="ECO:0000259" key="4">
    <source>
        <dbReference type="Pfam" id="PF03486"/>
    </source>
</evidence>
<evidence type="ECO:0000313" key="6">
    <source>
        <dbReference type="EMBL" id="RGS43347.1"/>
    </source>
</evidence>
<dbReference type="PANTHER" id="PTHR42887">
    <property type="entry name" value="OS12G0638800 PROTEIN"/>
    <property type="match status" value="1"/>
</dbReference>
<dbReference type="AlphaFoldDB" id="A0A412ITA7"/>
<reference evidence="6 7" key="1">
    <citation type="submission" date="2018-08" db="EMBL/GenBank/DDBJ databases">
        <title>A genome reference for cultivated species of the human gut microbiota.</title>
        <authorList>
            <person name="Zou Y."/>
            <person name="Xue W."/>
            <person name="Luo G."/>
        </authorList>
    </citation>
    <scope>NUCLEOTIDE SEQUENCE [LARGE SCALE GENOMIC DNA]</scope>
    <source>
        <strain evidence="6 7">AF22-21</strain>
    </source>
</reference>
<feature type="domain" description="RsdA/BaiN/AoA(So)-like insert" evidence="5">
    <location>
        <begin position="189"/>
        <end position="348"/>
    </location>
</feature>
<dbReference type="InterPro" id="IPR036188">
    <property type="entry name" value="FAD/NAD-bd_sf"/>
</dbReference>
<dbReference type="SUPFAM" id="SSF51905">
    <property type="entry name" value="FAD/NAD(P)-binding domain"/>
    <property type="match status" value="1"/>
</dbReference>
<keyword evidence="3" id="KW-0274">FAD</keyword>
<dbReference type="InterPro" id="IPR055178">
    <property type="entry name" value="RsdA/BaiN/AoA(So)-like_dom"/>
</dbReference>
<dbReference type="InterPro" id="IPR057661">
    <property type="entry name" value="RsdA/BaiN/AoA(So)_Rossmann"/>
</dbReference>
<dbReference type="Gene3D" id="2.40.30.10">
    <property type="entry name" value="Translation factors"/>
    <property type="match status" value="1"/>
</dbReference>
<comment type="cofactor">
    <cofactor evidence="1">
        <name>FAD</name>
        <dbReference type="ChEBI" id="CHEBI:57692"/>
    </cofactor>
</comment>
<gene>
    <name evidence="6" type="ORF">DWX94_04585</name>
</gene>
<evidence type="ECO:0000256" key="3">
    <source>
        <dbReference type="ARBA" id="ARBA00022827"/>
    </source>
</evidence>
<dbReference type="SUPFAM" id="SSF160996">
    <property type="entry name" value="HI0933 insert domain-like"/>
    <property type="match status" value="1"/>
</dbReference>
<sequence length="414" mass="45564">MIYDTIVIGGGPAGMTAAIKAKETCEKAKILIIDRNKKLGKKLYATGNGRCNIANSALDLSSYHSCNEFFPYQIINTESYKKLKEFFMDLGVAIYDDGGYLYPQSMQASTVVWALSDRIKHLGIEIHTTEEAESVEPTDEMYGVVTDCAEYTARTVVAAPGSAAAPKLGGTESVYRLLENTDIRTIAPHPALCRLKTREDTSDLAGVRARCRVSLLCDGDVYDSESGEIQFADGWLSGIAVFNLSMQCIDLLDDGRTPVVEVTLVPEMDEGDVLGYLRKFRDSNPDRRLEAMSNGLVNEKIARFIINRLELKSVTAARLTDEELDRMVFEIKHMRFEISGHGGYDESQAACGGIDTRQLRPDSMEADGYKGLYVAGEYADVTGKCGGYNIMWAVMTGMRAGEAAGKRLTHDKNK</sequence>
<dbReference type="Proteomes" id="UP000283295">
    <property type="component" value="Unassembled WGS sequence"/>
</dbReference>
<dbReference type="PANTHER" id="PTHR42887:SF2">
    <property type="entry name" value="OS12G0638800 PROTEIN"/>
    <property type="match status" value="1"/>
</dbReference>
<dbReference type="InterPro" id="IPR023166">
    <property type="entry name" value="BaiN-like_dom_sf"/>
</dbReference>
<name>A0A412ITA7_9FIRM</name>
<dbReference type="InterPro" id="IPR004792">
    <property type="entry name" value="BaiN-like"/>
</dbReference>
<feature type="domain" description="RsdA/BaiN/AoA(So)-like Rossmann fold-like" evidence="4">
    <location>
        <begin position="4"/>
        <end position="402"/>
    </location>
</feature>
<dbReference type="Gene3D" id="1.10.8.260">
    <property type="entry name" value="HI0933 insert domain-like"/>
    <property type="match status" value="1"/>
</dbReference>
<comment type="caution">
    <text evidence="6">The sequence shown here is derived from an EMBL/GenBank/DDBJ whole genome shotgun (WGS) entry which is preliminary data.</text>
</comment>
<accession>A0A412ITA7</accession>
<evidence type="ECO:0000256" key="2">
    <source>
        <dbReference type="ARBA" id="ARBA00022630"/>
    </source>
</evidence>